<dbReference type="Proteomes" id="UP000620133">
    <property type="component" value="Chromosome"/>
</dbReference>
<comment type="catalytic activity">
    <reaction evidence="10">
        <text>8-oxo-dGTP + H2O = 8-oxo-dGMP + diphosphate + H(+)</text>
        <dbReference type="Rhea" id="RHEA:31575"/>
        <dbReference type="ChEBI" id="CHEBI:15377"/>
        <dbReference type="ChEBI" id="CHEBI:15378"/>
        <dbReference type="ChEBI" id="CHEBI:33019"/>
        <dbReference type="ChEBI" id="CHEBI:63224"/>
        <dbReference type="ChEBI" id="CHEBI:77896"/>
        <dbReference type="EC" id="3.6.1.55"/>
    </reaction>
</comment>
<dbReference type="InterPro" id="IPR047127">
    <property type="entry name" value="MutT-like"/>
</dbReference>
<keyword evidence="4" id="KW-0235">DNA replication</keyword>
<feature type="domain" description="Nudix hydrolase" evidence="12">
    <location>
        <begin position="3"/>
        <end position="128"/>
    </location>
</feature>
<keyword evidence="7 13" id="KW-0378">Hydrolase</keyword>
<dbReference type="Gene3D" id="3.90.79.10">
    <property type="entry name" value="Nucleoside Triphosphate Pyrophosphohydrolase"/>
    <property type="match status" value="1"/>
</dbReference>
<dbReference type="InterPro" id="IPR029119">
    <property type="entry name" value="MutY_C"/>
</dbReference>
<evidence type="ECO:0000256" key="6">
    <source>
        <dbReference type="ARBA" id="ARBA00022763"/>
    </source>
</evidence>
<evidence type="ECO:0000256" key="10">
    <source>
        <dbReference type="ARBA" id="ARBA00035861"/>
    </source>
</evidence>
<evidence type="ECO:0000256" key="8">
    <source>
        <dbReference type="ARBA" id="ARBA00022842"/>
    </source>
</evidence>
<evidence type="ECO:0000256" key="9">
    <source>
        <dbReference type="ARBA" id="ARBA00023204"/>
    </source>
</evidence>
<keyword evidence="14" id="KW-1185">Reference proteome</keyword>
<keyword evidence="8" id="KW-0460">Magnesium</keyword>
<dbReference type="PANTHER" id="PTHR47707">
    <property type="entry name" value="8-OXO-DGTP DIPHOSPHATASE"/>
    <property type="match status" value="1"/>
</dbReference>
<evidence type="ECO:0000256" key="7">
    <source>
        <dbReference type="ARBA" id="ARBA00022801"/>
    </source>
</evidence>
<dbReference type="InterPro" id="IPR015797">
    <property type="entry name" value="NUDIX_hydrolase-like_dom_sf"/>
</dbReference>
<evidence type="ECO:0000313" key="14">
    <source>
        <dbReference type="Proteomes" id="UP000620133"/>
    </source>
</evidence>
<dbReference type="PANTHER" id="PTHR47707:SF1">
    <property type="entry name" value="NUDIX HYDROLASE FAMILY PROTEIN"/>
    <property type="match status" value="1"/>
</dbReference>
<evidence type="ECO:0000259" key="12">
    <source>
        <dbReference type="PROSITE" id="PS51462"/>
    </source>
</evidence>
<name>A0A7U9XUN4_9MOLU</name>
<keyword evidence="9" id="KW-0234">DNA repair</keyword>
<dbReference type="AlphaFoldDB" id="A0A7U9XUN4"/>
<evidence type="ECO:0000256" key="1">
    <source>
        <dbReference type="ARBA" id="ARBA00001946"/>
    </source>
</evidence>
<accession>A0A7U9XUN4</accession>
<evidence type="ECO:0000256" key="11">
    <source>
        <dbReference type="ARBA" id="ARBA00038905"/>
    </source>
</evidence>
<protein>
    <recommendedName>
        <fullName evidence="11">8-oxo-dGTP diphosphatase</fullName>
        <ecNumber evidence="11">3.6.1.55</ecNumber>
    </recommendedName>
</protein>
<dbReference type="GO" id="GO:0046872">
    <property type="term" value="F:metal ion binding"/>
    <property type="evidence" value="ECO:0007669"/>
    <property type="project" value="UniProtKB-KW"/>
</dbReference>
<dbReference type="GO" id="GO:0006281">
    <property type="term" value="P:DNA repair"/>
    <property type="evidence" value="ECO:0007669"/>
    <property type="project" value="UniProtKB-KW"/>
</dbReference>
<dbReference type="EC" id="3.6.1.55" evidence="11"/>
<dbReference type="InterPro" id="IPR020476">
    <property type="entry name" value="Nudix_hydrolase"/>
</dbReference>
<dbReference type="Pfam" id="PF14815">
    <property type="entry name" value="NUDIX_4"/>
    <property type="match status" value="1"/>
</dbReference>
<dbReference type="EMBL" id="AP024412">
    <property type="protein sequence ID" value="BCR35714.1"/>
    <property type="molecule type" value="Genomic_DNA"/>
</dbReference>
<dbReference type="SUPFAM" id="SSF55811">
    <property type="entry name" value="Nudix"/>
    <property type="match status" value="1"/>
</dbReference>
<dbReference type="GO" id="GO:0035539">
    <property type="term" value="F:8-oxo-7,8-dihydrodeoxyguanosine triphosphate pyrophosphatase activity"/>
    <property type="evidence" value="ECO:0007669"/>
    <property type="project" value="UniProtKB-EC"/>
</dbReference>
<keyword evidence="6" id="KW-0227">DNA damage</keyword>
<dbReference type="RefSeq" id="WP_176238554.1">
    <property type="nucleotide sequence ID" value="NZ_AP024412.1"/>
</dbReference>
<comment type="cofactor">
    <cofactor evidence="1">
        <name>Mg(2+)</name>
        <dbReference type="ChEBI" id="CHEBI:18420"/>
    </cofactor>
</comment>
<dbReference type="GO" id="GO:0008413">
    <property type="term" value="F:8-oxo-7,8-dihydroguanosine triphosphate pyrophosphatase activity"/>
    <property type="evidence" value="ECO:0007669"/>
    <property type="project" value="TreeGrafter"/>
</dbReference>
<dbReference type="InterPro" id="IPR020084">
    <property type="entry name" value="NUDIX_hydrolase_CS"/>
</dbReference>
<sequence>MNKSIEVVAAIIKKDNTYFCAQRSDHGELAKKWEFPGGKIEKGETHKEALEREILEELNTKIEVKTFLLTINHQYKGFNLILHAYRCEVIEGNLELSEHLAFKWATIDEMKKMEFSAADIPVLDYLST</sequence>
<dbReference type="PRINTS" id="PR00502">
    <property type="entry name" value="NUDIXFAMILY"/>
</dbReference>
<gene>
    <name evidence="13" type="ORF">MPAN_006070</name>
</gene>
<dbReference type="PROSITE" id="PS00893">
    <property type="entry name" value="NUDIX_BOX"/>
    <property type="match status" value="1"/>
</dbReference>
<evidence type="ECO:0000256" key="2">
    <source>
        <dbReference type="ARBA" id="ARBA00005582"/>
    </source>
</evidence>
<dbReference type="CDD" id="cd03425">
    <property type="entry name" value="NUDIX_MutT_NudA_like"/>
    <property type="match status" value="1"/>
</dbReference>
<dbReference type="GO" id="GO:0044716">
    <property type="term" value="F:8-oxo-GDP phosphatase activity"/>
    <property type="evidence" value="ECO:0007669"/>
    <property type="project" value="TreeGrafter"/>
</dbReference>
<dbReference type="KEGG" id="manr:MPAN_006070"/>
<evidence type="ECO:0000256" key="4">
    <source>
        <dbReference type="ARBA" id="ARBA00022705"/>
    </source>
</evidence>
<evidence type="ECO:0000256" key="3">
    <source>
        <dbReference type="ARBA" id="ARBA00022457"/>
    </source>
</evidence>
<reference evidence="13" key="1">
    <citation type="submission" date="2021-01" db="EMBL/GenBank/DDBJ databases">
        <title>Draft genome sequence of Acholeplasmataceae bacterium strain Mahy22.</title>
        <authorList>
            <person name="Watanabe M."/>
            <person name="Kojima H."/>
            <person name="Fukui M."/>
        </authorList>
    </citation>
    <scope>NUCLEOTIDE SEQUENCE</scope>
    <source>
        <strain evidence="13">Mahy22</strain>
    </source>
</reference>
<evidence type="ECO:0000256" key="5">
    <source>
        <dbReference type="ARBA" id="ARBA00022723"/>
    </source>
</evidence>
<dbReference type="InterPro" id="IPR000086">
    <property type="entry name" value="NUDIX_hydrolase_dom"/>
</dbReference>
<comment type="similarity">
    <text evidence="2">Belongs to the Nudix hydrolase family.</text>
</comment>
<dbReference type="PROSITE" id="PS51462">
    <property type="entry name" value="NUDIX"/>
    <property type="match status" value="1"/>
</dbReference>
<evidence type="ECO:0000313" key="13">
    <source>
        <dbReference type="EMBL" id="BCR35714.1"/>
    </source>
</evidence>
<proteinExistence type="inferred from homology"/>
<dbReference type="GO" id="GO:0044715">
    <property type="term" value="F:8-oxo-dGDP phosphatase activity"/>
    <property type="evidence" value="ECO:0007669"/>
    <property type="project" value="TreeGrafter"/>
</dbReference>
<keyword evidence="5" id="KW-0479">Metal-binding</keyword>
<dbReference type="GO" id="GO:0006260">
    <property type="term" value="P:DNA replication"/>
    <property type="evidence" value="ECO:0007669"/>
    <property type="project" value="UniProtKB-KW"/>
</dbReference>
<organism evidence="13 14">
    <name type="scientific">Mariniplasma anaerobium</name>
    <dbReference type="NCBI Taxonomy" id="2735436"/>
    <lineage>
        <taxon>Bacteria</taxon>
        <taxon>Bacillati</taxon>
        <taxon>Mycoplasmatota</taxon>
        <taxon>Mollicutes</taxon>
        <taxon>Acholeplasmatales</taxon>
        <taxon>Acholeplasmataceae</taxon>
        <taxon>Mariniplasma</taxon>
    </lineage>
</organism>
<keyword evidence="3" id="KW-0515">Mutator protein</keyword>